<dbReference type="OrthoDB" id="582170at2"/>
<keyword evidence="5" id="KW-1185">Reference proteome</keyword>
<sequence length="112" mass="11895">MKSVLVLEDDVLIALDLAMLVEEAGAKVIGPCHSAATALATASEQRPDLALIDFNLGDHTSEGFADWLAGNGIPYVFLTGHSASQLSVRGENVRILEKPVSTTKLADILEHL</sequence>
<keyword evidence="4" id="KW-0808">Transferase</keyword>
<dbReference type="Gene3D" id="3.40.50.2300">
    <property type="match status" value="1"/>
</dbReference>
<dbReference type="RefSeq" id="WP_037259433.1">
    <property type="nucleotide sequence ID" value="NZ_JALZ01000003.1"/>
</dbReference>
<dbReference type="SUPFAM" id="SSF52172">
    <property type="entry name" value="CheY-like"/>
    <property type="match status" value="1"/>
</dbReference>
<evidence type="ECO:0000259" key="3">
    <source>
        <dbReference type="PROSITE" id="PS50110"/>
    </source>
</evidence>
<dbReference type="AlphaFoldDB" id="X7EL83"/>
<name>X7EL83_9RHOB</name>
<dbReference type="GO" id="GO:0000160">
    <property type="term" value="P:phosphorelay signal transduction system"/>
    <property type="evidence" value="ECO:0007669"/>
    <property type="project" value="InterPro"/>
</dbReference>
<evidence type="ECO:0000313" key="5">
    <source>
        <dbReference type="Proteomes" id="UP000022447"/>
    </source>
</evidence>
<dbReference type="InterPro" id="IPR011006">
    <property type="entry name" value="CheY-like_superfamily"/>
</dbReference>
<dbReference type="Proteomes" id="UP000022447">
    <property type="component" value="Unassembled WGS sequence"/>
</dbReference>
<evidence type="ECO:0000256" key="1">
    <source>
        <dbReference type="ARBA" id="ARBA00022553"/>
    </source>
</evidence>
<dbReference type="EMBL" id="JALZ01000003">
    <property type="protein sequence ID" value="ETX15883.1"/>
    <property type="molecule type" value="Genomic_DNA"/>
</dbReference>
<protein>
    <submittedName>
        <fullName evidence="4">Histidine kinase</fullName>
    </submittedName>
</protein>
<dbReference type="PANTHER" id="PTHR44591">
    <property type="entry name" value="STRESS RESPONSE REGULATOR PROTEIN 1"/>
    <property type="match status" value="1"/>
</dbReference>
<reference evidence="4 5" key="1">
    <citation type="submission" date="2014-01" db="EMBL/GenBank/DDBJ databases">
        <title>Roseivivax halodurans JCM 10272 Genome Sequencing.</title>
        <authorList>
            <person name="Lai Q."/>
            <person name="Li G."/>
            <person name="Shao Z."/>
        </authorList>
    </citation>
    <scope>NUCLEOTIDE SEQUENCE [LARGE SCALE GENOMIC DNA]</scope>
    <source>
        <strain evidence="4 5">JCM 10272</strain>
    </source>
</reference>
<proteinExistence type="predicted"/>
<dbReference type="Pfam" id="PF00072">
    <property type="entry name" value="Response_reg"/>
    <property type="match status" value="1"/>
</dbReference>
<dbReference type="SMART" id="SM00448">
    <property type="entry name" value="REC"/>
    <property type="match status" value="1"/>
</dbReference>
<feature type="domain" description="Response regulatory" evidence="3">
    <location>
        <begin position="3"/>
        <end position="112"/>
    </location>
</feature>
<keyword evidence="1 2" id="KW-0597">Phosphoprotein</keyword>
<dbReference type="InterPro" id="IPR001789">
    <property type="entry name" value="Sig_transdc_resp-reg_receiver"/>
</dbReference>
<keyword evidence="4" id="KW-0418">Kinase</keyword>
<evidence type="ECO:0000313" key="4">
    <source>
        <dbReference type="EMBL" id="ETX15883.1"/>
    </source>
</evidence>
<dbReference type="eggNOG" id="COG0784">
    <property type="taxonomic scope" value="Bacteria"/>
</dbReference>
<dbReference type="InterPro" id="IPR050595">
    <property type="entry name" value="Bact_response_regulator"/>
</dbReference>
<gene>
    <name evidence="4" type="ORF">OCH239_11960</name>
</gene>
<accession>X7EL83</accession>
<evidence type="ECO:0000256" key="2">
    <source>
        <dbReference type="PROSITE-ProRule" id="PRU00169"/>
    </source>
</evidence>
<organism evidence="4 5">
    <name type="scientific">Roseivivax halodurans JCM 10272</name>
    <dbReference type="NCBI Taxonomy" id="1449350"/>
    <lineage>
        <taxon>Bacteria</taxon>
        <taxon>Pseudomonadati</taxon>
        <taxon>Pseudomonadota</taxon>
        <taxon>Alphaproteobacteria</taxon>
        <taxon>Rhodobacterales</taxon>
        <taxon>Roseobacteraceae</taxon>
        <taxon>Roseivivax</taxon>
    </lineage>
</organism>
<feature type="modified residue" description="4-aspartylphosphate" evidence="2">
    <location>
        <position position="53"/>
    </location>
</feature>
<dbReference type="PROSITE" id="PS50110">
    <property type="entry name" value="RESPONSE_REGULATORY"/>
    <property type="match status" value="1"/>
</dbReference>
<dbReference type="GO" id="GO:0016301">
    <property type="term" value="F:kinase activity"/>
    <property type="evidence" value="ECO:0007669"/>
    <property type="project" value="UniProtKB-KW"/>
</dbReference>
<comment type="caution">
    <text evidence="4">The sequence shown here is derived from an EMBL/GenBank/DDBJ whole genome shotgun (WGS) entry which is preliminary data.</text>
</comment>
<dbReference type="PANTHER" id="PTHR44591:SF24">
    <property type="entry name" value="PROTEIN-GLUTAMATE METHYLESTERASE_PROTEIN-GLUTAMINE GLUTAMINASE 1"/>
    <property type="match status" value="1"/>
</dbReference>
<dbReference type="STRING" id="1449350.OCH239_11960"/>